<dbReference type="Pfam" id="PF04586">
    <property type="entry name" value="Peptidase_S78"/>
    <property type="match status" value="1"/>
</dbReference>
<dbReference type="InterPro" id="IPR006433">
    <property type="entry name" value="Prohead_protease"/>
</dbReference>
<keyword evidence="6" id="KW-1185">Reference proteome</keyword>
<accession>A0ABM7G607</accession>
<evidence type="ECO:0000256" key="1">
    <source>
        <dbReference type="ARBA" id="ARBA00022612"/>
    </source>
</evidence>
<dbReference type="RefSeq" id="WP_261934607.1">
    <property type="nucleotide sequence ID" value="NZ_AP018817.1"/>
</dbReference>
<proteinExistence type="predicted"/>
<evidence type="ECO:0000256" key="3">
    <source>
        <dbReference type="ARBA" id="ARBA00022801"/>
    </source>
</evidence>
<protein>
    <submittedName>
        <fullName evidence="5">Peptidase U35</fullName>
    </submittedName>
</protein>
<keyword evidence="3" id="KW-0378">Hydrolase</keyword>
<evidence type="ECO:0000259" key="4">
    <source>
        <dbReference type="Pfam" id="PF04586"/>
    </source>
</evidence>
<dbReference type="Proteomes" id="UP001059971">
    <property type="component" value="Chromosome 1"/>
</dbReference>
<organism evidence="5 6">
    <name type="scientific">Sphingomonas bisphenolicum</name>
    <dbReference type="NCBI Taxonomy" id="296544"/>
    <lineage>
        <taxon>Bacteria</taxon>
        <taxon>Pseudomonadati</taxon>
        <taxon>Pseudomonadota</taxon>
        <taxon>Alphaproteobacteria</taxon>
        <taxon>Sphingomonadales</taxon>
        <taxon>Sphingomonadaceae</taxon>
        <taxon>Sphingomonas</taxon>
    </lineage>
</organism>
<sequence>MAAKAPTTDGRERRALTEGLELRAAQDSGDQRTASGYAVLFNSEAKIYDMWVETIKPGAFTKSLQERDVLAIHSHDSGRVVGRMRAGTLVLREDAKGLAFENPLPDTTDGRDLAIQIDRGDIAGMSFGFIATRQEWDDTVEPPRRTIIEAELYEITYTAMPAYDDTEVGVRSLDAIRNERRGHNKVCARSRIAARKARQAHAERRI</sequence>
<keyword evidence="1" id="KW-1188">Viral release from host cell</keyword>
<dbReference type="InterPro" id="IPR054613">
    <property type="entry name" value="Peptidase_S78_dom"/>
</dbReference>
<evidence type="ECO:0000256" key="2">
    <source>
        <dbReference type="ARBA" id="ARBA00022670"/>
    </source>
</evidence>
<feature type="domain" description="Prohead serine protease" evidence="4">
    <location>
        <begin position="21"/>
        <end position="173"/>
    </location>
</feature>
<reference evidence="5" key="1">
    <citation type="submission" date="2018-07" db="EMBL/GenBank/DDBJ databases">
        <title>Complete genome sequence of Sphingomonas bisphenolicum strain AO1, a bisphenol A degradative bacterium isolated from Japanese farm field.</title>
        <authorList>
            <person name="Murakami M."/>
            <person name="Koh M."/>
            <person name="Koba S."/>
            <person name="Matsumura Y."/>
        </authorList>
    </citation>
    <scope>NUCLEOTIDE SEQUENCE</scope>
    <source>
        <strain evidence="5">AO1</strain>
    </source>
</reference>
<name>A0ABM7G607_9SPHN</name>
<keyword evidence="2" id="KW-0645">Protease</keyword>
<dbReference type="EMBL" id="AP018817">
    <property type="protein sequence ID" value="BBF70197.1"/>
    <property type="molecule type" value="Genomic_DNA"/>
</dbReference>
<dbReference type="NCBIfam" id="TIGR01543">
    <property type="entry name" value="proheadase_HK97"/>
    <property type="match status" value="1"/>
</dbReference>
<evidence type="ECO:0000313" key="6">
    <source>
        <dbReference type="Proteomes" id="UP001059971"/>
    </source>
</evidence>
<evidence type="ECO:0000313" key="5">
    <source>
        <dbReference type="EMBL" id="BBF70197.1"/>
    </source>
</evidence>
<gene>
    <name evidence="5" type="ORF">SBA_ch1_23970</name>
</gene>